<name>A0ABS6MHB6_9GAMM</name>
<comment type="caution">
    <text evidence="7">The sequence shown here is derived from an EMBL/GenBank/DDBJ whole genome shotgun (WGS) entry which is preliminary data.</text>
</comment>
<keyword evidence="3" id="KW-0238">DNA-binding</keyword>
<dbReference type="InterPro" id="IPR007627">
    <property type="entry name" value="RNA_pol_sigma70_r2"/>
</dbReference>
<evidence type="ECO:0000256" key="3">
    <source>
        <dbReference type="ARBA" id="ARBA00023125"/>
    </source>
</evidence>
<evidence type="ECO:0000256" key="1">
    <source>
        <dbReference type="ARBA" id="ARBA00023015"/>
    </source>
</evidence>
<dbReference type="InterPro" id="IPR013249">
    <property type="entry name" value="RNA_pol_sigma70_r4_t2"/>
</dbReference>
<dbReference type="NCBIfam" id="TIGR02937">
    <property type="entry name" value="sigma70-ECF"/>
    <property type="match status" value="1"/>
</dbReference>
<dbReference type="EMBL" id="JAHRID010000001">
    <property type="protein sequence ID" value="MBV2127759.1"/>
    <property type="molecule type" value="Genomic_DNA"/>
</dbReference>
<dbReference type="CDD" id="cd06171">
    <property type="entry name" value="Sigma70_r4"/>
    <property type="match status" value="1"/>
</dbReference>
<keyword evidence="1" id="KW-0805">Transcription regulation</keyword>
<dbReference type="Pfam" id="PF08281">
    <property type="entry name" value="Sigma70_r4_2"/>
    <property type="match status" value="1"/>
</dbReference>
<keyword evidence="8" id="KW-1185">Reference proteome</keyword>
<dbReference type="RefSeq" id="WP_217666612.1">
    <property type="nucleotide sequence ID" value="NZ_JAHRID010000001.1"/>
</dbReference>
<evidence type="ECO:0000313" key="8">
    <source>
        <dbReference type="Proteomes" id="UP000704611"/>
    </source>
</evidence>
<sequence length="199" mass="23206">MAWSAILPPWFNRNSCADELMQQFQQSGQLQWLDKLIVQCGDDLYHFLLRQADAELAADISQQCWLKVLENRHSYRAESRFKTWLFTLARNALVDELRKRQRWQLTEWHDDDGAGADKDDKYHDGIAGKVAGLQQKARLAVALNQLPPLQREAILLQLEEFSLDDIAHITRELPETIKSRLRYARERLTVLMGEEHVQP</sequence>
<feature type="domain" description="RNA polymerase sigma-70 region 2" evidence="5">
    <location>
        <begin position="38"/>
        <end position="102"/>
    </location>
</feature>
<dbReference type="Proteomes" id="UP000704611">
    <property type="component" value="Unassembled WGS sequence"/>
</dbReference>
<feature type="domain" description="RNA polymerase sigma factor 70 region 4 type 2" evidence="6">
    <location>
        <begin position="138"/>
        <end position="188"/>
    </location>
</feature>
<evidence type="ECO:0000256" key="4">
    <source>
        <dbReference type="ARBA" id="ARBA00023163"/>
    </source>
</evidence>
<reference evidence="7 8" key="1">
    <citation type="submission" date="2021-06" db="EMBL/GenBank/DDBJ databases">
        <title>Rheinheimera indica sp. nov., isolated from deep-sea sediment.</title>
        <authorList>
            <person name="Wang Z."/>
            <person name="Zhang X.-Y."/>
        </authorList>
    </citation>
    <scope>NUCLEOTIDE SEQUENCE [LARGE SCALE GENOMIC DNA]</scope>
    <source>
        <strain evidence="7 8">SM2107</strain>
    </source>
</reference>
<evidence type="ECO:0000259" key="6">
    <source>
        <dbReference type="Pfam" id="PF08281"/>
    </source>
</evidence>
<gene>
    <name evidence="7" type="ORF">KQY15_01445</name>
</gene>
<organism evidence="7 8">
    <name type="scientific">Arsukibacterium indicum</name>
    <dbReference type="NCBI Taxonomy" id="2848612"/>
    <lineage>
        <taxon>Bacteria</taxon>
        <taxon>Pseudomonadati</taxon>
        <taxon>Pseudomonadota</taxon>
        <taxon>Gammaproteobacteria</taxon>
        <taxon>Chromatiales</taxon>
        <taxon>Chromatiaceae</taxon>
        <taxon>Arsukibacterium</taxon>
    </lineage>
</organism>
<dbReference type="PANTHER" id="PTHR43133">
    <property type="entry name" value="RNA POLYMERASE ECF-TYPE SIGMA FACTO"/>
    <property type="match status" value="1"/>
</dbReference>
<keyword evidence="4" id="KW-0804">Transcription</keyword>
<dbReference type="PANTHER" id="PTHR43133:SF8">
    <property type="entry name" value="RNA POLYMERASE SIGMA FACTOR HI_1459-RELATED"/>
    <property type="match status" value="1"/>
</dbReference>
<keyword evidence="2" id="KW-0731">Sigma factor</keyword>
<protein>
    <submittedName>
        <fullName evidence="7">Sigma-70 family RNA polymerase sigma factor</fullName>
    </submittedName>
</protein>
<dbReference type="Pfam" id="PF04542">
    <property type="entry name" value="Sigma70_r2"/>
    <property type="match status" value="1"/>
</dbReference>
<evidence type="ECO:0000313" key="7">
    <source>
        <dbReference type="EMBL" id="MBV2127759.1"/>
    </source>
</evidence>
<dbReference type="InterPro" id="IPR039425">
    <property type="entry name" value="RNA_pol_sigma-70-like"/>
</dbReference>
<dbReference type="InterPro" id="IPR014284">
    <property type="entry name" value="RNA_pol_sigma-70_dom"/>
</dbReference>
<proteinExistence type="predicted"/>
<evidence type="ECO:0000256" key="2">
    <source>
        <dbReference type="ARBA" id="ARBA00023082"/>
    </source>
</evidence>
<evidence type="ECO:0000259" key="5">
    <source>
        <dbReference type="Pfam" id="PF04542"/>
    </source>
</evidence>
<accession>A0ABS6MHB6</accession>